<dbReference type="SUPFAM" id="SSF48113">
    <property type="entry name" value="Heme-dependent peroxidases"/>
    <property type="match status" value="1"/>
</dbReference>
<dbReference type="Gene3D" id="1.10.420.10">
    <property type="entry name" value="Peroxidase, domain 2"/>
    <property type="match status" value="1"/>
</dbReference>
<dbReference type="GO" id="GO:0046872">
    <property type="term" value="F:metal ion binding"/>
    <property type="evidence" value="ECO:0007669"/>
    <property type="project" value="UniProtKB-UniRule"/>
</dbReference>
<evidence type="ECO:0000256" key="7">
    <source>
        <dbReference type="PIRSR" id="PIRSR601621-2"/>
    </source>
</evidence>
<name>A0A0F2MDK7_SPOSC</name>
<evidence type="ECO:0000259" key="10">
    <source>
        <dbReference type="PROSITE" id="PS50873"/>
    </source>
</evidence>
<comment type="caution">
    <text evidence="11">The sequence shown here is derived from an EMBL/GenBank/DDBJ whole genome shotgun (WGS) entry which is preliminary data.</text>
</comment>
<keyword evidence="7 8" id="KW-0479">Metal-binding</keyword>
<evidence type="ECO:0000256" key="1">
    <source>
        <dbReference type="ARBA" id="ARBA00006089"/>
    </source>
</evidence>
<dbReference type="GO" id="GO:0042744">
    <property type="term" value="P:hydrogen peroxide catabolic process"/>
    <property type="evidence" value="ECO:0007669"/>
    <property type="project" value="TreeGrafter"/>
</dbReference>
<dbReference type="PANTHER" id="PTHR31356:SF66">
    <property type="entry name" value="CATALASE-PEROXIDASE"/>
    <property type="match status" value="1"/>
</dbReference>
<keyword evidence="6" id="KW-0325">Glycoprotein</keyword>
<comment type="cofactor">
    <cofactor evidence="7 8">
        <name>Ca(2+)</name>
        <dbReference type="ChEBI" id="CHEBI:29108"/>
    </cofactor>
    <text evidence="7 8">Binds 2 calcium ions per subunit.</text>
</comment>
<evidence type="ECO:0000256" key="8">
    <source>
        <dbReference type="RuleBase" id="RU363051"/>
    </source>
</evidence>
<dbReference type="KEGG" id="ssck:SPSK_07949"/>
<feature type="binding site" description="axial binding residue" evidence="7">
    <location>
        <position position="128"/>
    </location>
    <ligand>
        <name>heme b</name>
        <dbReference type="ChEBI" id="CHEBI:60344"/>
    </ligand>
    <ligandPart>
        <name>Fe</name>
        <dbReference type="ChEBI" id="CHEBI:18248"/>
    </ligandPart>
</feature>
<comment type="cofactor">
    <cofactor evidence="7">
        <name>heme b</name>
        <dbReference type="ChEBI" id="CHEBI:60344"/>
    </cofactor>
    <text evidence="7">Binds 1 heme b (iron(II)-protoporphyrin IX) group per subunit.</text>
</comment>
<feature type="binding site" evidence="7">
    <location>
        <position position="7"/>
    </location>
    <ligand>
        <name>Ca(2+)</name>
        <dbReference type="ChEBI" id="CHEBI:29108"/>
        <label>1</label>
    </ligand>
</feature>
<protein>
    <recommendedName>
        <fullName evidence="8">Peroxidase</fullName>
        <ecNumber evidence="8">1.11.1.-</ecNumber>
    </recommendedName>
</protein>
<keyword evidence="2 8" id="KW-0575">Peroxidase</keyword>
<keyword evidence="3 7" id="KW-0349">Heme</keyword>
<dbReference type="EC" id="1.11.1.-" evidence="8"/>
<dbReference type="GO" id="GO:0020037">
    <property type="term" value="F:heme binding"/>
    <property type="evidence" value="ECO:0007669"/>
    <property type="project" value="UniProtKB-UniRule"/>
</dbReference>
<evidence type="ECO:0000256" key="2">
    <source>
        <dbReference type="ARBA" id="ARBA00022559"/>
    </source>
</evidence>
<dbReference type="AlphaFoldDB" id="A0A0F2MDK7"/>
<evidence type="ECO:0000256" key="3">
    <source>
        <dbReference type="ARBA" id="ARBA00022617"/>
    </source>
</evidence>
<dbReference type="GO" id="GO:0000302">
    <property type="term" value="P:response to reactive oxygen species"/>
    <property type="evidence" value="ECO:0007669"/>
    <property type="project" value="TreeGrafter"/>
</dbReference>
<keyword evidence="5" id="KW-1015">Disulfide bond</keyword>
<feature type="binding site" evidence="7">
    <location>
        <position position="11"/>
    </location>
    <ligand>
        <name>Ca(2+)</name>
        <dbReference type="ChEBI" id="CHEBI:29108"/>
        <label>1</label>
    </ligand>
</feature>
<keyword evidence="4 8" id="KW-0560">Oxidoreductase</keyword>
<dbReference type="OrthoDB" id="2113341at2759"/>
<evidence type="ECO:0000256" key="6">
    <source>
        <dbReference type="ARBA" id="ARBA00023180"/>
    </source>
</evidence>
<dbReference type="GO" id="GO:0034599">
    <property type="term" value="P:cellular response to oxidative stress"/>
    <property type="evidence" value="ECO:0007669"/>
    <property type="project" value="InterPro"/>
</dbReference>
<evidence type="ECO:0000313" key="12">
    <source>
        <dbReference type="Proteomes" id="UP000033710"/>
    </source>
</evidence>
<dbReference type="PROSITE" id="PS00435">
    <property type="entry name" value="PEROXIDASE_1"/>
    <property type="match status" value="1"/>
</dbReference>
<dbReference type="PROSITE" id="PS50873">
    <property type="entry name" value="PEROXIDASE_4"/>
    <property type="match status" value="1"/>
</dbReference>
<organism evidence="11 12">
    <name type="scientific">Sporothrix schenckii 1099-18</name>
    <dbReference type="NCBI Taxonomy" id="1397361"/>
    <lineage>
        <taxon>Eukaryota</taxon>
        <taxon>Fungi</taxon>
        <taxon>Dikarya</taxon>
        <taxon>Ascomycota</taxon>
        <taxon>Pezizomycotina</taxon>
        <taxon>Sordariomycetes</taxon>
        <taxon>Sordariomycetidae</taxon>
        <taxon>Ophiostomatales</taxon>
        <taxon>Ophiostomataceae</taxon>
        <taxon>Sporothrix</taxon>
    </lineage>
</organism>
<evidence type="ECO:0000256" key="9">
    <source>
        <dbReference type="SAM" id="MobiDB-lite"/>
    </source>
</evidence>
<dbReference type="PRINTS" id="PR00458">
    <property type="entry name" value="PEROXIDASE"/>
</dbReference>
<feature type="domain" description="Plant heme peroxidase family profile" evidence="10">
    <location>
        <begin position="7"/>
        <end position="231"/>
    </location>
</feature>
<reference evidence="11 12" key="1">
    <citation type="journal article" date="2014" name="BMC Genomics">
        <title>Comparative genomics of the major fungal agents of human and animal Sporotrichosis: Sporothrix schenckii and Sporothrix brasiliensis.</title>
        <authorList>
            <person name="Teixeira M.M."/>
            <person name="de Almeida L.G."/>
            <person name="Kubitschek-Barreira P."/>
            <person name="Alves F.L."/>
            <person name="Kioshima E.S."/>
            <person name="Abadio A.K."/>
            <person name="Fernandes L."/>
            <person name="Derengowski L.S."/>
            <person name="Ferreira K.S."/>
            <person name="Souza R.C."/>
            <person name="Ruiz J.C."/>
            <person name="de Andrade N.C."/>
            <person name="Paes H.C."/>
            <person name="Nicola A.M."/>
            <person name="Albuquerque P."/>
            <person name="Gerber A.L."/>
            <person name="Martins V.P."/>
            <person name="Peconick L.D."/>
            <person name="Neto A.V."/>
            <person name="Chaucanez C.B."/>
            <person name="Silva P.A."/>
            <person name="Cunha O.L."/>
            <person name="de Oliveira F.F."/>
            <person name="dos Santos T.C."/>
            <person name="Barros A.L."/>
            <person name="Soares M.A."/>
            <person name="de Oliveira L.M."/>
            <person name="Marini M.M."/>
            <person name="Villalobos-Duno H."/>
            <person name="Cunha M.M."/>
            <person name="de Hoog S."/>
            <person name="da Silveira J.F."/>
            <person name="Henrissat B."/>
            <person name="Nino-Vega G.A."/>
            <person name="Cisalpino P.S."/>
            <person name="Mora-Montes H.M."/>
            <person name="Almeida S.R."/>
            <person name="Stajich J.E."/>
            <person name="Lopes-Bezerra L.M."/>
            <person name="Vasconcelos A.T."/>
            <person name="Felipe M.S."/>
        </authorList>
    </citation>
    <scope>NUCLEOTIDE SEQUENCE [LARGE SCALE GENOMIC DNA]</scope>
    <source>
        <strain evidence="11 12">1099-18</strain>
    </source>
</reference>
<feature type="binding site" evidence="7">
    <location>
        <position position="129"/>
    </location>
    <ligand>
        <name>Ca(2+)</name>
        <dbReference type="ChEBI" id="CHEBI:29108"/>
        <label>2</label>
    </ligand>
</feature>
<feature type="compositionally biased region" description="Pro residues" evidence="9">
    <location>
        <begin position="86"/>
        <end position="95"/>
    </location>
</feature>
<dbReference type="VEuPathDB" id="FungiDB:SPSK_07949"/>
<dbReference type="PANTHER" id="PTHR31356">
    <property type="entry name" value="THYLAKOID LUMENAL 29 KDA PROTEIN, CHLOROPLASTIC-RELATED"/>
    <property type="match status" value="1"/>
</dbReference>
<feature type="binding site" evidence="7">
    <location>
        <position position="148"/>
    </location>
    <ligand>
        <name>Ca(2+)</name>
        <dbReference type="ChEBI" id="CHEBI:29108"/>
        <label>2</label>
    </ligand>
</feature>
<sequence>MGPGNGGADGSILLADGELQRRENRGLADIAHLIMSWHSEFGRYSPHPPSVADLIQIGAIVAAVTCPGGPRIRSFVGRPDFNAGSTPPPPQPPHELIPKPTDDAQTILRKMAAKTFTAVDLVALLGAHSVSHQYFTDLALAGAPQDTTDGVFDTKFYAETRAPRAPLGVYRIASDVAVARDPATHALWRTYSGADAATQDRWTAAYASAYVRLSLLGVADLNALTDCSGVLPQAKALP</sequence>
<evidence type="ECO:0000313" key="11">
    <source>
        <dbReference type="EMBL" id="KJR87722.1"/>
    </source>
</evidence>
<dbReference type="InterPro" id="IPR019793">
    <property type="entry name" value="Peroxidases_heam-ligand_BS"/>
</dbReference>
<accession>A0A0F2MDK7</accession>
<dbReference type="Gene3D" id="1.10.520.10">
    <property type="match status" value="1"/>
</dbReference>
<feature type="binding site" evidence="7">
    <location>
        <position position="146"/>
    </location>
    <ligand>
        <name>Ca(2+)</name>
        <dbReference type="ChEBI" id="CHEBI:29108"/>
        <label>2</label>
    </ligand>
</feature>
<feature type="region of interest" description="Disordered" evidence="9">
    <location>
        <begin position="75"/>
        <end position="100"/>
    </location>
</feature>
<dbReference type="RefSeq" id="XP_016590398.1">
    <property type="nucleotide sequence ID" value="XM_016734602.1"/>
</dbReference>
<feature type="binding site" evidence="7">
    <location>
        <position position="153"/>
    </location>
    <ligand>
        <name>Ca(2+)</name>
        <dbReference type="ChEBI" id="CHEBI:29108"/>
        <label>2</label>
    </ligand>
</feature>
<dbReference type="InterPro" id="IPR010255">
    <property type="entry name" value="Haem_peroxidase_sf"/>
</dbReference>
<dbReference type="GeneID" id="27669879"/>
<keyword evidence="7 8" id="KW-0106">Calcium</keyword>
<dbReference type="EMBL" id="AXCR01000004">
    <property type="protein sequence ID" value="KJR87722.1"/>
    <property type="molecule type" value="Genomic_DNA"/>
</dbReference>
<dbReference type="GO" id="GO:0004601">
    <property type="term" value="F:peroxidase activity"/>
    <property type="evidence" value="ECO:0007669"/>
    <property type="project" value="UniProtKB-KW"/>
</dbReference>
<evidence type="ECO:0000256" key="5">
    <source>
        <dbReference type="ARBA" id="ARBA00023157"/>
    </source>
</evidence>
<dbReference type="InterPro" id="IPR001621">
    <property type="entry name" value="Ligninase"/>
</dbReference>
<comment type="similarity">
    <text evidence="1 8">Belongs to the peroxidase family. Ligninase subfamily.</text>
</comment>
<reference evidence="11 12" key="2">
    <citation type="journal article" date="2015" name="Eukaryot. Cell">
        <title>Asexual propagation of a virulent clone complex in a human and feline outbreak of sporotrichosis.</title>
        <authorList>
            <person name="Teixeira Mde M."/>
            <person name="Rodrigues A.M."/>
            <person name="Tsui C.K."/>
            <person name="de Almeida L.G."/>
            <person name="Van Diepeningen A.D."/>
            <person name="van den Ende B.G."/>
            <person name="Fernandes G.F."/>
            <person name="Kano R."/>
            <person name="Hamelin R.C."/>
            <person name="Lopes-Bezerra L.M."/>
            <person name="Vasconcelos A.T."/>
            <person name="de Hoog S."/>
            <person name="de Camargo Z.P."/>
            <person name="Felipe M.S."/>
        </authorList>
    </citation>
    <scope>NUCLEOTIDE SEQUENCE [LARGE SCALE GENOMIC DNA]</scope>
    <source>
        <strain evidence="11 12">1099-18</strain>
    </source>
</reference>
<proteinExistence type="inferred from homology"/>
<evidence type="ECO:0000256" key="4">
    <source>
        <dbReference type="ARBA" id="ARBA00023002"/>
    </source>
</evidence>
<keyword evidence="7" id="KW-0408">Iron</keyword>
<dbReference type="InterPro" id="IPR002016">
    <property type="entry name" value="Haem_peroxidase"/>
</dbReference>
<gene>
    <name evidence="11" type="ORF">SPSK_07949</name>
</gene>
<feature type="binding site" evidence="7">
    <location>
        <position position="9"/>
    </location>
    <ligand>
        <name>Ca(2+)</name>
        <dbReference type="ChEBI" id="CHEBI:29108"/>
        <label>1</label>
    </ligand>
</feature>
<dbReference type="Proteomes" id="UP000033710">
    <property type="component" value="Unassembled WGS sequence"/>
</dbReference>
<dbReference type="PRINTS" id="PR00462">
    <property type="entry name" value="LIGNINASE"/>
</dbReference>
<dbReference type="InterPro" id="IPR044831">
    <property type="entry name" value="Ccp1-like"/>
</dbReference>
<dbReference type="Pfam" id="PF00141">
    <property type="entry name" value="peroxidase"/>
    <property type="match status" value="1"/>
</dbReference>